<feature type="compositionally biased region" description="Low complexity" evidence="2">
    <location>
        <begin position="88"/>
        <end position="119"/>
    </location>
</feature>
<reference evidence="5" key="1">
    <citation type="submission" date="2020-08" db="EMBL/GenBank/DDBJ databases">
        <title>Genome public.</title>
        <authorList>
            <person name="Liu C."/>
            <person name="Sun Q."/>
        </authorList>
    </citation>
    <scope>NUCLEOTIDE SEQUENCE</scope>
    <source>
        <strain evidence="5">NSJ-63</strain>
    </source>
</reference>
<organism evidence="5 6">
    <name type="scientific">Guopingia tenuis</name>
    <dbReference type="NCBI Taxonomy" id="2763656"/>
    <lineage>
        <taxon>Bacteria</taxon>
        <taxon>Bacillati</taxon>
        <taxon>Bacillota</taxon>
        <taxon>Clostridia</taxon>
        <taxon>Christensenellales</taxon>
        <taxon>Christensenellaceae</taxon>
        <taxon>Guopingia</taxon>
    </lineage>
</organism>
<proteinExistence type="predicted"/>
<dbReference type="EMBL" id="JACRSS010000002">
    <property type="protein sequence ID" value="MBC8538457.1"/>
    <property type="molecule type" value="Genomic_DNA"/>
</dbReference>
<evidence type="ECO:0000256" key="1">
    <source>
        <dbReference type="SAM" id="Coils"/>
    </source>
</evidence>
<dbReference type="RefSeq" id="WP_249280219.1">
    <property type="nucleotide sequence ID" value="NZ_JACRSS010000002.1"/>
</dbReference>
<keyword evidence="3" id="KW-1133">Transmembrane helix</keyword>
<evidence type="ECO:0000313" key="6">
    <source>
        <dbReference type="Proteomes" id="UP000617951"/>
    </source>
</evidence>
<feature type="region of interest" description="Disordered" evidence="2">
    <location>
        <begin position="39"/>
        <end position="123"/>
    </location>
</feature>
<evidence type="ECO:0008006" key="7">
    <source>
        <dbReference type="Google" id="ProtNLM"/>
    </source>
</evidence>
<feature type="signal peptide" evidence="4">
    <location>
        <begin position="1"/>
        <end position="34"/>
    </location>
</feature>
<accession>A0A926HSH1</accession>
<evidence type="ECO:0000256" key="3">
    <source>
        <dbReference type="SAM" id="Phobius"/>
    </source>
</evidence>
<evidence type="ECO:0000313" key="5">
    <source>
        <dbReference type="EMBL" id="MBC8538457.1"/>
    </source>
</evidence>
<dbReference type="InterPro" id="IPR008930">
    <property type="entry name" value="Terpenoid_cyclase/PrenylTrfase"/>
</dbReference>
<gene>
    <name evidence="5" type="ORF">H8693_05880</name>
</gene>
<sequence>MKQGMRKHRFWTKLAAFILAAAMVLGALPMGALAEAAPEPAETVQIEETAAPEAEPSAAPEQSPEAEPAEEGEASGPVQTPPAEEPAEATPAEAPAASPSPSPSAAAAPQTARKAAARTGSGQGSVRVIVRNDTLKSGAWTGTILDTTVPVTDDLTMMTAVLRALAADGFSWAGYGTSPGNDMSITYIESIARDGKLLGPSDDVPYGGWMCSLNDWFTSEGADQYTIANGRLAAGDVIRMEYSCNMGADIGSVWGDSDTSLASLKIAGVELSPAFSGAETAYTLVLEPGETAVTITYRATNRNFQARAYKNSYAPTAESWIKSGQTVSLSSGDVLYVGVGNSAWPSMNTGASETRYTLAVKSSAESLNERILALPAPEAATLKDKDEIQTCQALYESLSAQEQAQIVQYDKVEALLERLAELERIEAVRAQIEALPAPEDLTAADEAQVTAAKQAFDALGTLQGEISGALQEKLEEAVQRMAGLIGPEFTEIYQATGAYLYRTVTNPVIASAGGEWAVIGLARSGYPVSEEYFARYIANVCQEVAEKEGVLDSRKYTEYSRVVLGLTAVGYDVTDVAGYNLLEPLADYDQVIWQGINGPVYALLALDSREYEIPAAPEGKTQTTREKLIDYILEKEIASGGWALFGSSADPDITAMAIQALAAYYGTDSRVTAAVDRAVARLSAMQKEDGGFASWGSVNSESCAQVVVALTALGIDPAADARFIKNGNSVMDALLSFAVAGGGFRHVEGGGVNGMATEQGYCALAAYDRLRSGRTFLYDMTDVIPLNAYESVEQLIAGIGEVGVGSGSGIAAARAAFDALPAAQQAKVKNADVLAAAEARLAGLLQEISETIQKIGAIGQVTLESGSAIRAARAAYDALTAEQQALVENYGTLTAAEAAFAALNEKNETSGLGDAETDETETNVSAGGETKTLGDGETEITIGDVTYRVSEDTAAAMRRIDGLRADGSDALEDVLAAYRLYAALSDAEKAQVVNYSRLDGILEGIGAENHKDGKTGLSAEGLPWYIQMTVRRAAAGEDAYDALLESMGSNTLLMALEVAFTDIRTGEPAELTGTATLRLPAPDAEGYAGLWIARMLADGRMESMECREENGELVFAVSAAAVYGIVGGAAEAEAVLEENGAVPADGAMQATGAPAPAASLLWLWILLGCLGVGVLVLVILAKNGKLKKRD</sequence>
<evidence type="ECO:0000256" key="2">
    <source>
        <dbReference type="SAM" id="MobiDB-lite"/>
    </source>
</evidence>
<comment type="caution">
    <text evidence="5">The sequence shown here is derived from an EMBL/GenBank/DDBJ whole genome shotgun (WGS) entry which is preliminary data.</text>
</comment>
<dbReference type="CDD" id="cd00688">
    <property type="entry name" value="ISOPREN_C2_like"/>
    <property type="match status" value="1"/>
</dbReference>
<keyword evidence="4" id="KW-0732">Signal</keyword>
<feature type="coiled-coil region" evidence="1">
    <location>
        <begin position="834"/>
        <end position="889"/>
    </location>
</feature>
<evidence type="ECO:0000256" key="4">
    <source>
        <dbReference type="SAM" id="SignalP"/>
    </source>
</evidence>
<feature type="chain" id="PRO_5038787844" description="DUF4430 domain-containing protein" evidence="4">
    <location>
        <begin position="35"/>
        <end position="1190"/>
    </location>
</feature>
<dbReference type="Gene3D" id="1.50.10.20">
    <property type="match status" value="1"/>
</dbReference>
<feature type="transmembrane region" description="Helical" evidence="3">
    <location>
        <begin position="1161"/>
        <end position="1181"/>
    </location>
</feature>
<keyword evidence="3" id="KW-0812">Transmembrane</keyword>
<dbReference type="SUPFAM" id="SSF48239">
    <property type="entry name" value="Terpenoid cyclases/Protein prenyltransferases"/>
    <property type="match status" value="1"/>
</dbReference>
<feature type="compositionally biased region" description="Low complexity" evidence="2">
    <location>
        <begin position="39"/>
        <end position="66"/>
    </location>
</feature>
<dbReference type="Proteomes" id="UP000617951">
    <property type="component" value="Unassembled WGS sequence"/>
</dbReference>
<name>A0A926HSH1_9FIRM</name>
<dbReference type="AlphaFoldDB" id="A0A926HSH1"/>
<keyword evidence="1" id="KW-0175">Coiled coil</keyword>
<feature type="region of interest" description="Disordered" evidence="2">
    <location>
        <begin position="908"/>
        <end position="935"/>
    </location>
</feature>
<keyword evidence="3" id="KW-0472">Membrane</keyword>
<protein>
    <recommendedName>
        <fullName evidence="7">DUF4430 domain-containing protein</fullName>
    </recommendedName>
</protein>
<keyword evidence="6" id="KW-1185">Reference proteome</keyword>